<reference evidence="2" key="1">
    <citation type="journal article" date="2024" name="Proc. Natl. Acad. Sci. U.S.A.">
        <title>Extraordinary preservation of gene collinearity over three hundred million years revealed in homosporous lycophytes.</title>
        <authorList>
            <person name="Li C."/>
            <person name="Wickell D."/>
            <person name="Kuo L.Y."/>
            <person name="Chen X."/>
            <person name="Nie B."/>
            <person name="Liao X."/>
            <person name="Peng D."/>
            <person name="Ji J."/>
            <person name="Jenkins J."/>
            <person name="Williams M."/>
            <person name="Shu S."/>
            <person name="Plott C."/>
            <person name="Barry K."/>
            <person name="Rajasekar S."/>
            <person name="Grimwood J."/>
            <person name="Han X."/>
            <person name="Sun S."/>
            <person name="Hou Z."/>
            <person name="He W."/>
            <person name="Dai G."/>
            <person name="Sun C."/>
            <person name="Schmutz J."/>
            <person name="Leebens-Mack J.H."/>
            <person name="Li F.W."/>
            <person name="Wang L."/>
        </authorList>
    </citation>
    <scope>NUCLEOTIDE SEQUENCE [LARGE SCALE GENOMIC DNA]</scope>
    <source>
        <strain evidence="2">cv. PW_Plant_1</strain>
    </source>
</reference>
<sequence length="332" mass="39419">MEMGMGRDRNDRMDENEDRDWGGGSSSSLLEFRNRESGVIMEESLAALTALQPPPVPVAVAGETMVSTPGRGRKKEERIPQWGYHETKEFIAIRAELEKDFTQTKRNKTLWELISGKMKEKGFRRSADQCKCKWKNLVNRYKGKEISDLDNGRQCPFFDELDAIFKERAKNMDRLLLESESGGRSGKNLMKSKRVPGMKYSDDDGDDEEDEEDTEDERVVRRKKRKADRDRQKLTAEKYRANTMQEVLEDFFQQQSRLEEQWREAVALREQERRLREQEWREAMEKLEQERILREQEWRDREEQRHARDEARSQKRDEFFAALITKFTEEDS</sequence>
<comment type="caution">
    <text evidence="1">The sequence shown here is derived from an EMBL/GenBank/DDBJ whole genome shotgun (WGS) entry which is preliminary data.</text>
</comment>
<gene>
    <name evidence="1" type="ORF">O6H91_06G026100</name>
</gene>
<dbReference type="Proteomes" id="UP001162992">
    <property type="component" value="Chromosome 6"/>
</dbReference>
<evidence type="ECO:0000313" key="1">
    <source>
        <dbReference type="EMBL" id="KAJ7551730.1"/>
    </source>
</evidence>
<name>A0ACC2DBQ8_DIPCM</name>
<dbReference type="EMBL" id="CM055097">
    <property type="protein sequence ID" value="KAJ7551730.1"/>
    <property type="molecule type" value="Genomic_DNA"/>
</dbReference>
<protein>
    <submittedName>
        <fullName evidence="1">Uncharacterized protein</fullName>
    </submittedName>
</protein>
<keyword evidence="2" id="KW-1185">Reference proteome</keyword>
<accession>A0ACC2DBQ8</accession>
<organism evidence="1 2">
    <name type="scientific">Diphasiastrum complanatum</name>
    <name type="common">Issler's clubmoss</name>
    <name type="synonym">Lycopodium complanatum</name>
    <dbReference type="NCBI Taxonomy" id="34168"/>
    <lineage>
        <taxon>Eukaryota</taxon>
        <taxon>Viridiplantae</taxon>
        <taxon>Streptophyta</taxon>
        <taxon>Embryophyta</taxon>
        <taxon>Tracheophyta</taxon>
        <taxon>Lycopodiopsida</taxon>
        <taxon>Lycopodiales</taxon>
        <taxon>Lycopodiaceae</taxon>
        <taxon>Lycopodioideae</taxon>
        <taxon>Diphasiastrum</taxon>
    </lineage>
</organism>
<proteinExistence type="predicted"/>
<evidence type="ECO:0000313" key="2">
    <source>
        <dbReference type="Proteomes" id="UP001162992"/>
    </source>
</evidence>